<dbReference type="STRING" id="403677.D0NIP7"/>
<dbReference type="GeneID" id="9474762"/>
<dbReference type="Pfam" id="PF03221">
    <property type="entry name" value="HTH_Tnp_Tc5"/>
    <property type="match status" value="1"/>
</dbReference>
<dbReference type="RefSeq" id="XP_002900991.1">
    <property type="nucleotide sequence ID" value="XM_002900945.1"/>
</dbReference>
<dbReference type="EMBL" id="DS028140">
    <property type="protein sequence ID" value="EEY59381.1"/>
    <property type="molecule type" value="Genomic_DNA"/>
</dbReference>
<dbReference type="InterPro" id="IPR009057">
    <property type="entry name" value="Homeodomain-like_sf"/>
</dbReference>
<evidence type="ECO:0000259" key="2">
    <source>
        <dbReference type="PROSITE" id="PS51253"/>
    </source>
</evidence>
<feature type="domain" description="HTH CENPB-type" evidence="2">
    <location>
        <begin position="87"/>
        <end position="159"/>
    </location>
</feature>
<dbReference type="OrthoDB" id="128019at2759"/>
<keyword evidence="4" id="KW-1185">Reference proteome</keyword>
<dbReference type="SUPFAM" id="SSF51101">
    <property type="entry name" value="Mannose-binding lectins"/>
    <property type="match status" value="1"/>
</dbReference>
<proteinExistence type="predicted"/>
<dbReference type="PANTHER" id="PTHR19303">
    <property type="entry name" value="TRANSPOSON"/>
    <property type="match status" value="1"/>
</dbReference>
<dbReference type="InterPro" id="IPR006600">
    <property type="entry name" value="HTH_CenpB_DNA-bd_dom"/>
</dbReference>
<dbReference type="Pfam" id="PF01419">
    <property type="entry name" value="Jacalin"/>
    <property type="match status" value="1"/>
</dbReference>
<dbReference type="InterPro" id="IPR050863">
    <property type="entry name" value="CenT-Element_Derived"/>
</dbReference>
<protein>
    <recommendedName>
        <fullName evidence="2">HTH CENPB-type domain-containing protein</fullName>
    </recommendedName>
</protein>
<dbReference type="Gene3D" id="1.10.10.60">
    <property type="entry name" value="Homeodomain-like"/>
    <property type="match status" value="1"/>
</dbReference>
<evidence type="ECO:0000256" key="1">
    <source>
        <dbReference type="ARBA" id="ARBA00023125"/>
    </source>
</evidence>
<sequence length="406" mass="44645">MVRPRINGPGKKRKTYQRRAVEYAHKRDVLDFIDSGHSLDETISQFYGDLSGSDIRAKKKQIHKWSKQAPTIRAACDSGRGCHRNLRGLGEATVLTKEAERAIVVWVNSLRKDGAPVSRLMLQLQAKEAAADIGLEGKFAATSTWVKLFLRRHKLALRVRTRQGQTTPQDAQDAATTFRALVLQTIVEKKCVQVYNADQTAGIGPLKLKNMQRLLTLSYLKYRRVTQSEAGTGSDSVGSYEEQSLAHTDRGVSELISHLSFQQHTTTMKFIFQALAAMAFMAGGAAELQNGVQLGETFGGPHGDKYSDETTLYHGGDGGDKNTLTLGQNEHITGIEAHWGKYYRHTRIMYIKFTTDAGHTIYGGTPSDQIGKDDAPDGYQLGGLAGFCGNEIDSVGAVWTSIKPTP</sequence>
<dbReference type="InterPro" id="IPR001229">
    <property type="entry name" value="Jacalin-like_lectin_dom"/>
</dbReference>
<gene>
    <name evidence="3" type="ORF">PITG_11402</name>
</gene>
<dbReference type="GO" id="GO:0005634">
    <property type="term" value="C:nucleus"/>
    <property type="evidence" value="ECO:0007669"/>
    <property type="project" value="TreeGrafter"/>
</dbReference>
<evidence type="ECO:0000313" key="3">
    <source>
        <dbReference type="EMBL" id="EEY59381.1"/>
    </source>
</evidence>
<dbReference type="Gene3D" id="2.100.10.30">
    <property type="entry name" value="Jacalin-like lectin domain"/>
    <property type="match status" value="1"/>
</dbReference>
<dbReference type="eggNOG" id="ENOG502SI5N">
    <property type="taxonomic scope" value="Eukaryota"/>
</dbReference>
<keyword evidence="1" id="KW-0238">DNA-binding</keyword>
<dbReference type="SUPFAM" id="SSF46689">
    <property type="entry name" value="Homeodomain-like"/>
    <property type="match status" value="1"/>
</dbReference>
<organism evidence="3 4">
    <name type="scientific">Phytophthora infestans (strain T30-4)</name>
    <name type="common">Potato late blight agent</name>
    <dbReference type="NCBI Taxonomy" id="403677"/>
    <lineage>
        <taxon>Eukaryota</taxon>
        <taxon>Sar</taxon>
        <taxon>Stramenopiles</taxon>
        <taxon>Oomycota</taxon>
        <taxon>Peronosporomycetes</taxon>
        <taxon>Peronosporales</taxon>
        <taxon>Peronosporaceae</taxon>
        <taxon>Phytophthora</taxon>
    </lineage>
</organism>
<dbReference type="Proteomes" id="UP000006643">
    <property type="component" value="Unassembled WGS sequence"/>
</dbReference>
<dbReference type="InterPro" id="IPR036404">
    <property type="entry name" value="Jacalin-like_lectin_dom_sf"/>
</dbReference>
<dbReference type="PROSITE" id="PS51253">
    <property type="entry name" value="HTH_CENPB"/>
    <property type="match status" value="1"/>
</dbReference>
<dbReference type="AlphaFoldDB" id="D0NIP7"/>
<dbReference type="KEGG" id="pif:PITG_11402"/>
<evidence type="ECO:0000313" key="4">
    <source>
        <dbReference type="Proteomes" id="UP000006643"/>
    </source>
</evidence>
<name>D0NIP7_PHYIT</name>
<reference evidence="4" key="1">
    <citation type="journal article" date="2009" name="Nature">
        <title>Genome sequence and analysis of the Irish potato famine pathogen Phytophthora infestans.</title>
        <authorList>
            <consortium name="The Broad Institute Genome Sequencing Platform"/>
            <person name="Haas B.J."/>
            <person name="Kamoun S."/>
            <person name="Zody M.C."/>
            <person name="Jiang R.H."/>
            <person name="Handsaker R.E."/>
            <person name="Cano L.M."/>
            <person name="Grabherr M."/>
            <person name="Kodira C.D."/>
            <person name="Raffaele S."/>
            <person name="Torto-Alalibo T."/>
            <person name="Bozkurt T.O."/>
            <person name="Ah-Fong A.M."/>
            <person name="Alvarado L."/>
            <person name="Anderson V.L."/>
            <person name="Armstrong M.R."/>
            <person name="Avrova A."/>
            <person name="Baxter L."/>
            <person name="Beynon J."/>
            <person name="Boevink P.C."/>
            <person name="Bollmann S.R."/>
            <person name="Bos J.I."/>
            <person name="Bulone V."/>
            <person name="Cai G."/>
            <person name="Cakir C."/>
            <person name="Carrington J.C."/>
            <person name="Chawner M."/>
            <person name="Conti L."/>
            <person name="Costanzo S."/>
            <person name="Ewan R."/>
            <person name="Fahlgren N."/>
            <person name="Fischbach M.A."/>
            <person name="Fugelstad J."/>
            <person name="Gilroy E.M."/>
            <person name="Gnerre S."/>
            <person name="Green P.J."/>
            <person name="Grenville-Briggs L.J."/>
            <person name="Griffith J."/>
            <person name="Grunwald N.J."/>
            <person name="Horn K."/>
            <person name="Horner N.R."/>
            <person name="Hu C.H."/>
            <person name="Huitema E."/>
            <person name="Jeong D.H."/>
            <person name="Jones A.M."/>
            <person name="Jones J.D."/>
            <person name="Jones R.W."/>
            <person name="Karlsson E.K."/>
            <person name="Kunjeti S.G."/>
            <person name="Lamour K."/>
            <person name="Liu Z."/>
            <person name="Ma L."/>
            <person name="Maclean D."/>
            <person name="Chibucos M.C."/>
            <person name="McDonald H."/>
            <person name="McWalters J."/>
            <person name="Meijer H.J."/>
            <person name="Morgan W."/>
            <person name="Morris P.F."/>
            <person name="Munro C.A."/>
            <person name="O'Neill K."/>
            <person name="Ospina-Giraldo M."/>
            <person name="Pinzon A."/>
            <person name="Pritchard L."/>
            <person name="Ramsahoye B."/>
            <person name="Ren Q."/>
            <person name="Restrepo S."/>
            <person name="Roy S."/>
            <person name="Sadanandom A."/>
            <person name="Savidor A."/>
            <person name="Schornack S."/>
            <person name="Schwartz D.C."/>
            <person name="Schumann U.D."/>
            <person name="Schwessinger B."/>
            <person name="Seyer L."/>
            <person name="Sharpe T."/>
            <person name="Silvar C."/>
            <person name="Song J."/>
            <person name="Studholme D.J."/>
            <person name="Sykes S."/>
            <person name="Thines M."/>
            <person name="van de Vondervoort P.J."/>
            <person name="Phuntumart V."/>
            <person name="Wawra S."/>
            <person name="Weide R."/>
            <person name="Win J."/>
            <person name="Young C."/>
            <person name="Zhou S."/>
            <person name="Fry W."/>
            <person name="Meyers B.C."/>
            <person name="van West P."/>
            <person name="Ristaino J."/>
            <person name="Govers F."/>
            <person name="Birch P.R."/>
            <person name="Whisson S.C."/>
            <person name="Judelson H.S."/>
            <person name="Nusbaum C."/>
        </authorList>
    </citation>
    <scope>NUCLEOTIDE SEQUENCE [LARGE SCALE GENOMIC DNA]</scope>
    <source>
        <strain evidence="4">T30-4</strain>
    </source>
</reference>
<accession>D0NIP7</accession>
<dbReference type="GO" id="GO:0003677">
    <property type="term" value="F:DNA binding"/>
    <property type="evidence" value="ECO:0007669"/>
    <property type="project" value="UniProtKB-KW"/>
</dbReference>
<dbReference type="VEuPathDB" id="FungiDB:PITG_11402"/>
<dbReference type="SMART" id="SM00674">
    <property type="entry name" value="CENPB"/>
    <property type="match status" value="1"/>
</dbReference>
<dbReference type="HOGENOM" id="CLU_678765_0_0_1"/>
<dbReference type="InParanoid" id="D0NIP7"/>
<dbReference type="PANTHER" id="PTHR19303:SF57">
    <property type="entry name" value="HTH CENPB-TYPE DOMAIN-CONTAINING PROTEIN"/>
    <property type="match status" value="1"/>
</dbReference>